<feature type="binding site" evidence="17">
    <location>
        <position position="476"/>
    </location>
    <ligand>
        <name>L-glutamate</name>
        <dbReference type="ChEBI" id="CHEBI:29985"/>
    </ligand>
</feature>
<feature type="binding site" evidence="17">
    <location>
        <position position="471"/>
    </location>
    <ligand>
        <name>L-glutamate</name>
        <dbReference type="ChEBI" id="CHEBI:29985"/>
    </ligand>
</feature>
<feature type="transmembrane region" description="Helical" evidence="20">
    <location>
        <begin position="779"/>
        <end position="800"/>
    </location>
</feature>
<evidence type="ECO:0000256" key="9">
    <source>
        <dbReference type="ARBA" id="ARBA00023170"/>
    </source>
</evidence>
<keyword evidence="10" id="KW-0325">Glycoprotein</keyword>
<evidence type="ECO:0000256" key="14">
    <source>
        <dbReference type="ARBA" id="ARBA00023303"/>
    </source>
</evidence>
<dbReference type="FunFam" id="3.40.190.10:FF:000060">
    <property type="entry name" value="Glutamate receptor ionotropic, kainate 1"/>
    <property type="match status" value="1"/>
</dbReference>
<keyword evidence="3 20" id="KW-0812">Transmembrane</keyword>
<dbReference type="InterPro" id="IPR001828">
    <property type="entry name" value="ANF_lig-bd_rcpt"/>
</dbReference>
<feature type="transmembrane region" description="Helical" evidence="20">
    <location>
        <begin position="516"/>
        <end position="535"/>
    </location>
</feature>
<dbReference type="SMART" id="SM00079">
    <property type="entry name" value="PBPe"/>
    <property type="match status" value="1"/>
</dbReference>
<evidence type="ECO:0000313" key="23">
    <source>
        <dbReference type="EnsemblMetazoa" id="XP_038059611.1"/>
    </source>
</evidence>
<proteinExistence type="predicted"/>
<feature type="transmembrane region" description="Helical" evidence="20">
    <location>
        <begin position="592"/>
        <end position="614"/>
    </location>
</feature>
<organism evidence="23 24">
    <name type="scientific">Patiria miniata</name>
    <name type="common">Bat star</name>
    <name type="synonym">Asterina miniata</name>
    <dbReference type="NCBI Taxonomy" id="46514"/>
    <lineage>
        <taxon>Eukaryota</taxon>
        <taxon>Metazoa</taxon>
        <taxon>Echinodermata</taxon>
        <taxon>Eleutherozoa</taxon>
        <taxon>Asterozoa</taxon>
        <taxon>Asteroidea</taxon>
        <taxon>Valvatacea</taxon>
        <taxon>Valvatida</taxon>
        <taxon>Asterinidae</taxon>
        <taxon>Patiria</taxon>
    </lineage>
</organism>
<dbReference type="PRINTS" id="PR00177">
    <property type="entry name" value="NMDARECEPTOR"/>
</dbReference>
<evidence type="ECO:0000256" key="8">
    <source>
        <dbReference type="ARBA" id="ARBA00023136"/>
    </source>
</evidence>
<dbReference type="CDD" id="cd06382">
    <property type="entry name" value="PBP1_iGluR_Kainate"/>
    <property type="match status" value="1"/>
</dbReference>
<feature type="domain" description="Ionotropic glutamate receptor L-glutamate and glycine-binding" evidence="22">
    <location>
        <begin position="394"/>
        <end position="460"/>
    </location>
</feature>
<evidence type="ECO:0000256" key="17">
    <source>
        <dbReference type="PIRSR" id="PIRSR601508-1"/>
    </source>
</evidence>
<feature type="binding site" evidence="17">
    <location>
        <position position="642"/>
    </location>
    <ligand>
        <name>L-glutamate</name>
        <dbReference type="ChEBI" id="CHEBI:29985"/>
    </ligand>
</feature>
<dbReference type="Pfam" id="PF10613">
    <property type="entry name" value="Lig_chan-Glu_bd"/>
    <property type="match status" value="1"/>
</dbReference>
<dbReference type="Gene3D" id="1.10.287.70">
    <property type="match status" value="1"/>
</dbReference>
<evidence type="ECO:0000256" key="3">
    <source>
        <dbReference type="ARBA" id="ARBA00022692"/>
    </source>
</evidence>
<keyword evidence="13" id="KW-1071">Ligand-gated ion channel</keyword>
<keyword evidence="4" id="KW-0732">Signal</keyword>
<evidence type="ECO:0000256" key="10">
    <source>
        <dbReference type="ARBA" id="ARBA00023180"/>
    </source>
</evidence>
<sequence length="864" mass="98237">MSNAERAFRFAIERLNAQNYFNGTTLVPDARHVANNDIFNATKTVCRQLSKGVAAIFGPASQESATAVGSVCRTMEIPFVETRWEHEPRDSLKTSINLHPSNKHISMVIKDIVFYYHWTTITIVYEEDAALTRLQEVLHASAEPMKIKVTVYRIPSRPDMRDLLKEIKTSGARHIIIDCRSETLYPLLEQIMEMQMLRSYYHYLFTSMDVALLNMSRYNGDGVNITAVHLHDRESAQFHRVAVEWRARFRGTDAHPMDKGLTTEASLVIDAVNVMAQALTMGIGRNMTLQRLSCFDKRPHSPSVWDYGLSFFNYLKSVNLKNGLTGDVNFSAFGERENPTIFISELTDTNGLEQRGFWNTSRQLYMKPRDETIITDPSSFINRTLIVTTIREQPYVMFRETKDGVPVTGNARYYGYCIDMLQKISERLHFNYQIVEVEDDNYGSKLESGRWNGMVGELIERKADLAVAPLTITYSREQVMDFSKPYMHLGITILYRSPEPQNPGVFSFLNPLSFDVWLYVVLAFFLVSITLFLLARFSPYEWYNSHPCNPEYDEVENQFNLTNCLWFSFGGLMQQGSEVNPRAFSTRVLSGFWWFFSLILVSSYTANLAAFLTVERMVSPISSADDLSKQTEIEYGTRSGGSTETFFSRSKIPTYQTMYEFMSARPHVFSKTYDAGIERVLNSKNYAFLLESTTAEYRISQHCNNLTLIGGLLNSRGYGIGTPLGSALRDEVTKAILSLQEDDTLLKLKQKWWKTSNCQSSLNQKEDANELGVKNIGGIFLVLITGLLAGVMAAVAEFVWKSRQNATLDSKSLCGEMMAELRFACRCNKRRNSKPVIEHKYIPTTPYPAPGMNGQAIQMAETVA</sequence>
<keyword evidence="11" id="KW-0628">Postsynaptic cell membrane</keyword>
<evidence type="ECO:0000256" key="15">
    <source>
        <dbReference type="ARBA" id="ARBA00034104"/>
    </source>
</evidence>
<feature type="binding site" evidence="17">
    <location>
        <position position="643"/>
    </location>
    <ligand>
        <name>L-glutamate</name>
        <dbReference type="ChEBI" id="CHEBI:29985"/>
    </ligand>
</feature>
<dbReference type="FunFam" id="3.40.190.10:FF:000072">
    <property type="entry name" value="glutamate receptor ionotropic, kainate 4"/>
    <property type="match status" value="1"/>
</dbReference>
<keyword evidence="7" id="KW-0406">Ion transport</keyword>
<evidence type="ECO:0008006" key="25">
    <source>
        <dbReference type="Google" id="ProtNLM"/>
    </source>
</evidence>
<evidence type="ECO:0000256" key="7">
    <source>
        <dbReference type="ARBA" id="ARBA00023065"/>
    </source>
</evidence>
<dbReference type="GO" id="GO:0038023">
    <property type="term" value="F:signaling receptor activity"/>
    <property type="evidence" value="ECO:0007669"/>
    <property type="project" value="InterPro"/>
</dbReference>
<evidence type="ECO:0000256" key="19">
    <source>
        <dbReference type="PIRSR" id="PIRSR601508-3"/>
    </source>
</evidence>
<accession>A0A914A858</accession>
<dbReference type="OrthoDB" id="5984008at2759"/>
<evidence type="ECO:0000256" key="6">
    <source>
        <dbReference type="ARBA" id="ARBA00023018"/>
    </source>
</evidence>
<dbReference type="Pfam" id="PF01094">
    <property type="entry name" value="ANF_receptor"/>
    <property type="match status" value="1"/>
</dbReference>
<dbReference type="GeneID" id="119730689"/>
<dbReference type="GO" id="GO:0015276">
    <property type="term" value="F:ligand-gated monoatomic ion channel activity"/>
    <property type="evidence" value="ECO:0007669"/>
    <property type="project" value="InterPro"/>
</dbReference>
<keyword evidence="14" id="KW-0407">Ion channel</keyword>
<evidence type="ECO:0000256" key="13">
    <source>
        <dbReference type="ARBA" id="ARBA00023286"/>
    </source>
</evidence>
<dbReference type="Gene3D" id="3.40.190.10">
    <property type="entry name" value="Periplasmic binding protein-like II"/>
    <property type="match status" value="2"/>
</dbReference>
<feature type="site" description="Crucial to convey clamshell closure to channel opening" evidence="18">
    <location>
        <position position="621"/>
    </location>
</feature>
<feature type="disulfide bond" evidence="19">
    <location>
        <begin position="703"/>
        <end position="758"/>
    </location>
</feature>
<evidence type="ECO:0000259" key="22">
    <source>
        <dbReference type="SMART" id="SM00918"/>
    </source>
</evidence>
<name>A0A914A858_PATMI</name>
<dbReference type="EnsemblMetazoa" id="XM_038203683.1">
    <property type="protein sequence ID" value="XP_038059611.1"/>
    <property type="gene ID" value="LOC119730689"/>
</dbReference>
<comment type="subcellular location">
    <subcellularLocation>
        <location evidence="15">Postsynaptic cell membrane</location>
        <topology evidence="15">Multi-pass membrane protein</topology>
    </subcellularLocation>
    <subcellularLocation>
        <location evidence="16">Presynaptic cell membrane</location>
        <topology evidence="16">Multi-pass membrane protein</topology>
    </subcellularLocation>
</comment>
<dbReference type="GO" id="GO:0042734">
    <property type="term" value="C:presynaptic membrane"/>
    <property type="evidence" value="ECO:0007669"/>
    <property type="project" value="UniProtKB-SubCell"/>
</dbReference>
<evidence type="ECO:0000256" key="1">
    <source>
        <dbReference type="ARBA" id="ARBA00022448"/>
    </source>
</evidence>
<evidence type="ECO:0000256" key="4">
    <source>
        <dbReference type="ARBA" id="ARBA00022729"/>
    </source>
</evidence>
<feature type="domain" description="Ionotropic glutamate receptor C-terminal" evidence="21">
    <location>
        <begin position="384"/>
        <end position="755"/>
    </location>
</feature>
<dbReference type="PANTHER" id="PTHR18966">
    <property type="entry name" value="IONOTROPIC GLUTAMATE RECEPTOR"/>
    <property type="match status" value="1"/>
</dbReference>
<dbReference type="InterPro" id="IPR019594">
    <property type="entry name" value="Glu/Gly-bd"/>
</dbReference>
<feature type="binding site" evidence="17">
    <location>
        <position position="691"/>
    </location>
    <ligand>
        <name>L-glutamate</name>
        <dbReference type="ChEBI" id="CHEBI:29985"/>
    </ligand>
</feature>
<protein>
    <recommendedName>
        <fullName evidence="25">Glutamate receptor</fullName>
    </recommendedName>
</protein>
<dbReference type="InterPro" id="IPR001508">
    <property type="entry name" value="Iono_Glu_rcpt_met"/>
</dbReference>
<keyword evidence="24" id="KW-1185">Reference proteome</keyword>
<evidence type="ECO:0000259" key="21">
    <source>
        <dbReference type="SMART" id="SM00079"/>
    </source>
</evidence>
<evidence type="ECO:0000313" key="24">
    <source>
        <dbReference type="Proteomes" id="UP000887568"/>
    </source>
</evidence>
<evidence type="ECO:0000256" key="11">
    <source>
        <dbReference type="ARBA" id="ARBA00023257"/>
    </source>
</evidence>
<keyword evidence="19" id="KW-1015">Disulfide bond</keyword>
<dbReference type="InterPro" id="IPR015683">
    <property type="entry name" value="Ionotropic_Glu_rcpt"/>
</dbReference>
<evidence type="ECO:0000256" key="12">
    <source>
        <dbReference type="ARBA" id="ARBA00023273"/>
    </source>
</evidence>
<reference evidence="23" key="1">
    <citation type="submission" date="2022-11" db="UniProtKB">
        <authorList>
            <consortium name="EnsemblMetazoa"/>
        </authorList>
    </citation>
    <scope>IDENTIFICATION</scope>
</reference>
<dbReference type="InterPro" id="IPR001320">
    <property type="entry name" value="Iontro_rcpt_C"/>
</dbReference>
<dbReference type="GO" id="GO:0045211">
    <property type="term" value="C:postsynaptic membrane"/>
    <property type="evidence" value="ECO:0007669"/>
    <property type="project" value="UniProtKB-SubCell"/>
</dbReference>
<dbReference type="SUPFAM" id="SSF53850">
    <property type="entry name" value="Periplasmic binding protein-like II"/>
    <property type="match status" value="1"/>
</dbReference>
<dbReference type="AlphaFoldDB" id="A0A914A858"/>
<dbReference type="Pfam" id="PF00060">
    <property type="entry name" value="Lig_chan"/>
    <property type="match status" value="1"/>
</dbReference>
<feature type="binding site" evidence="17">
    <location>
        <position position="469"/>
    </location>
    <ligand>
        <name>L-glutamate</name>
        <dbReference type="ChEBI" id="CHEBI:29985"/>
    </ligand>
</feature>
<keyword evidence="1" id="KW-0813">Transport</keyword>
<keyword evidence="9" id="KW-0675">Receptor</keyword>
<keyword evidence="8 20" id="KW-0472">Membrane</keyword>
<keyword evidence="6" id="KW-0770">Synapse</keyword>
<keyword evidence="12" id="KW-0966">Cell projection</keyword>
<dbReference type="Proteomes" id="UP000887568">
    <property type="component" value="Unplaced"/>
</dbReference>
<feature type="disulfide bond" evidence="19">
    <location>
        <begin position="46"/>
        <end position="294"/>
    </location>
</feature>
<dbReference type="FunFam" id="1.10.287.70:FF:000010">
    <property type="entry name" value="Putative glutamate receptor ionotropic kainate 1"/>
    <property type="match status" value="1"/>
</dbReference>
<keyword evidence="5 20" id="KW-1133">Transmembrane helix</keyword>
<evidence type="ECO:0000256" key="20">
    <source>
        <dbReference type="SAM" id="Phobius"/>
    </source>
</evidence>
<evidence type="ECO:0000256" key="5">
    <source>
        <dbReference type="ARBA" id="ARBA00022989"/>
    </source>
</evidence>
<evidence type="ECO:0000256" key="16">
    <source>
        <dbReference type="ARBA" id="ARBA00034107"/>
    </source>
</evidence>
<dbReference type="Gene3D" id="3.40.50.2300">
    <property type="match status" value="2"/>
</dbReference>
<evidence type="ECO:0000256" key="2">
    <source>
        <dbReference type="ARBA" id="ARBA00022475"/>
    </source>
</evidence>
<dbReference type="RefSeq" id="XP_038059611.1">
    <property type="nucleotide sequence ID" value="XM_038203683.1"/>
</dbReference>
<dbReference type="SMART" id="SM00918">
    <property type="entry name" value="Lig_chan-Glu_bd"/>
    <property type="match status" value="1"/>
</dbReference>
<keyword evidence="2" id="KW-1003">Cell membrane</keyword>
<evidence type="ECO:0000256" key="18">
    <source>
        <dbReference type="PIRSR" id="PIRSR601508-2"/>
    </source>
</evidence>
<dbReference type="InterPro" id="IPR028082">
    <property type="entry name" value="Peripla_BP_I"/>
</dbReference>
<dbReference type="SUPFAM" id="SSF53822">
    <property type="entry name" value="Periplasmic binding protein-like I"/>
    <property type="match status" value="1"/>
</dbReference>
<dbReference type="OMA" id="VNCIASM"/>